<keyword evidence="1 4" id="KW-0639">Primosome</keyword>
<dbReference type="Proteomes" id="UP000955338">
    <property type="component" value="Chromosome"/>
</dbReference>
<comment type="subunit">
    <text evidence="4">Homodimer. Interacts with PriA and DnaT. Component of the replication restart primosome. Primosome assembly occurs via a 'hand-off' mechanism. PriA binds to replication forks, subsequently PriB then DnaT bind; DnaT then displaces ssDNA to generate the helicase loading substrate.</text>
</comment>
<dbReference type="HAMAP" id="MF_00720">
    <property type="entry name" value="PriB"/>
    <property type="match status" value="1"/>
</dbReference>
<dbReference type="NCBIfam" id="TIGR04418">
    <property type="entry name" value="PriB_gamma"/>
    <property type="match status" value="1"/>
</dbReference>
<protein>
    <recommendedName>
        <fullName evidence="4">Replication restart protein PriB</fullName>
    </recommendedName>
</protein>
<dbReference type="EMBL" id="CP022011">
    <property type="protein sequence ID" value="QDJ15083.1"/>
    <property type="molecule type" value="Genomic_DNA"/>
</dbReference>
<dbReference type="InterPro" id="IPR012340">
    <property type="entry name" value="NA-bd_OB-fold"/>
</dbReference>
<dbReference type="PROSITE" id="PS50935">
    <property type="entry name" value="SSB"/>
    <property type="match status" value="1"/>
</dbReference>
<proteinExistence type="inferred from homology"/>
<evidence type="ECO:0000256" key="3">
    <source>
        <dbReference type="ARBA" id="ARBA00023125"/>
    </source>
</evidence>
<comment type="function">
    <text evidence="4">Involved in the restart of stalled replication forks, which reloads the replicative helicase on sites other than the origin of replication; the PriA-PriB pathway is the major replication restart pathway. During primosome assembly it facilitates complex formation between PriA and DnaT on DNA; stabilizes PriA on DNA. Stimulates the DNA unwinding activity of PriA helicase.</text>
</comment>
<dbReference type="RefSeq" id="WP_261920396.1">
    <property type="nucleotide sequence ID" value="NZ_CP022010.1"/>
</dbReference>
<evidence type="ECO:0000256" key="1">
    <source>
        <dbReference type="ARBA" id="ARBA00022515"/>
    </source>
</evidence>
<comment type="similarity">
    <text evidence="4">Belongs to the PriB family.</text>
</comment>
<accession>A0A8D4LKE5</accession>
<organism evidence="5 6">
    <name type="scientific">Mergibacter septicus</name>
    <dbReference type="NCBI Taxonomy" id="221402"/>
    <lineage>
        <taxon>Bacteria</taxon>
        <taxon>Pseudomonadati</taxon>
        <taxon>Pseudomonadota</taxon>
        <taxon>Gammaproteobacteria</taxon>
        <taxon>Pasteurellales</taxon>
        <taxon>Pasteurellaceae</taxon>
        <taxon>Mergibacter</taxon>
    </lineage>
</organism>
<dbReference type="PIRSF" id="PIRSF003135">
    <property type="entry name" value="Primosomal_n"/>
    <property type="match status" value="1"/>
</dbReference>
<gene>
    <name evidence="4 5" type="primary">priB</name>
    <name evidence="5" type="ORF">CEP48_06400</name>
</gene>
<keyword evidence="6" id="KW-1185">Reference proteome</keyword>
<dbReference type="InterPro" id="IPR000424">
    <property type="entry name" value="Primosome_PriB/ssb"/>
</dbReference>
<dbReference type="GO" id="GO:0003697">
    <property type="term" value="F:single-stranded DNA binding"/>
    <property type="evidence" value="ECO:0007669"/>
    <property type="project" value="UniProtKB-UniRule"/>
</dbReference>
<evidence type="ECO:0000256" key="2">
    <source>
        <dbReference type="ARBA" id="ARBA00022705"/>
    </source>
</evidence>
<dbReference type="GO" id="GO:0006269">
    <property type="term" value="P:DNA replication, synthesis of primer"/>
    <property type="evidence" value="ECO:0007669"/>
    <property type="project" value="UniProtKB-KW"/>
</dbReference>
<reference evidence="5" key="1">
    <citation type="submission" date="2017-06" db="EMBL/GenBank/DDBJ databases">
        <title>Genome sequencing of pathogenic and non-pathogenic strains within Bisgaard taxon 40.</title>
        <authorList>
            <person name="Ladner J.T."/>
            <person name="Lovett S.P."/>
            <person name="Koroleva G."/>
            <person name="Lorch J.M."/>
        </authorList>
    </citation>
    <scope>NUCLEOTIDE SEQUENCE</scope>
    <source>
        <strain evidence="5">27576-1-I1</strain>
    </source>
</reference>
<dbReference type="Gene3D" id="2.40.50.140">
    <property type="entry name" value="Nucleic acid-binding proteins"/>
    <property type="match status" value="1"/>
</dbReference>
<evidence type="ECO:0000256" key="4">
    <source>
        <dbReference type="HAMAP-Rule" id="MF_00720"/>
    </source>
</evidence>
<evidence type="ECO:0000313" key="5">
    <source>
        <dbReference type="EMBL" id="QDJ15083.1"/>
    </source>
</evidence>
<sequence>MLKSNLKLDNCFSLIGKVASHLKHNTSPSGIEHCRFWLEHRSEQIEAGLSRNAWCKIPVQLSGKYLTSKTQSITVGSNVLVKGFLTSHKTQSGIFQLVLHAEQIEFID</sequence>
<dbReference type="InterPro" id="IPR023646">
    <property type="entry name" value="Prisomal_replication_PriB"/>
</dbReference>
<keyword evidence="3 4" id="KW-0238">DNA-binding</keyword>
<dbReference type="Pfam" id="PF22657">
    <property type="entry name" value="SSB_1"/>
    <property type="match status" value="1"/>
</dbReference>
<dbReference type="AlphaFoldDB" id="A0A8D4LKE5"/>
<keyword evidence="2 4" id="KW-0235">DNA replication</keyword>
<dbReference type="GO" id="GO:1990077">
    <property type="term" value="C:primosome complex"/>
    <property type="evidence" value="ECO:0007669"/>
    <property type="project" value="UniProtKB-UniRule"/>
</dbReference>
<evidence type="ECO:0000313" key="6">
    <source>
        <dbReference type="Proteomes" id="UP000955338"/>
    </source>
</evidence>
<dbReference type="SUPFAM" id="SSF50249">
    <property type="entry name" value="Nucleic acid-binding proteins"/>
    <property type="match status" value="1"/>
</dbReference>
<name>A0A8D4LKE5_9PAST</name>